<sequence>MSIPSSPIYYNQTASFNIISPAQSSSSASTSSFSSPLSTSPIKRSPSFGSVIPPLPPSSSAKFPLELTSKNQTCIVRLDLDKTYFSNGSNITGKVIVNLTERQCLKRIKIQISGYEKIFQERENNTYQTLKFYTDDLNISPLNFIKDVNNPTITQHPNYKEQQFQQQQQKQQERDHPMSLSFNSLGFVHEFEAGTYEYRFCVKLPSYLQPSLNYIGFLSIFYMAHCKVEYSKGKDWKENKILKSTEFLISGIDLRYQDHLMAMKKSRTAQQLSSFKVSEFLWKDKSKPFEMALCLADKNLYIGDNALIYIKIKNPLETKFNSIKVDLFQQITFKKQQYPLLKLNRQHMAFFKHGNQFHPVASNSNLININDYTGNGNHNGEKSGNNPHKHKVSVTQILSLNFDSSHLCQQKIIDNSNNININNNNTNDEILSTQIKVTIPKSFEDDQVYPSTRGHLSTIKHYFIISIPSINNLKIKIPFTLWEKERYSPLTNGNSNNNIISPLSTSPKNDYLINNNLNIHNHLVINQEYKPPPENWKIFWLPTWKDETNESKCNLCDSSFSIIKRIHHCRNCGGVFCESCSSQKYSLFSYGIHKKVRICLMCVENIKEKQLHYFQLSQTKQERTDPPILFSKKKQLKYPFLIDIIDK</sequence>
<keyword evidence="7" id="KW-1185">Reference proteome</keyword>
<organism evidence="6 7">
    <name type="scientific">Polysphondylium violaceum</name>
    <dbReference type="NCBI Taxonomy" id="133409"/>
    <lineage>
        <taxon>Eukaryota</taxon>
        <taxon>Amoebozoa</taxon>
        <taxon>Evosea</taxon>
        <taxon>Eumycetozoa</taxon>
        <taxon>Dictyostelia</taxon>
        <taxon>Dictyosteliales</taxon>
        <taxon>Dictyosteliaceae</taxon>
        <taxon>Polysphondylium</taxon>
    </lineage>
</organism>
<name>A0A8J4Q4S2_9MYCE</name>
<dbReference type="InterPro" id="IPR014756">
    <property type="entry name" value="Ig_E-set"/>
</dbReference>
<reference evidence="6" key="1">
    <citation type="submission" date="2020-01" db="EMBL/GenBank/DDBJ databases">
        <title>Development of genomics and gene disruption for Polysphondylium violaceum indicates a role for the polyketide synthase stlB in stalk morphogenesis.</title>
        <authorList>
            <person name="Narita B."/>
            <person name="Kawabe Y."/>
            <person name="Kin K."/>
            <person name="Saito T."/>
            <person name="Gibbs R."/>
            <person name="Kuspa A."/>
            <person name="Muzny D."/>
            <person name="Queller D."/>
            <person name="Richards S."/>
            <person name="Strassman J."/>
            <person name="Sucgang R."/>
            <person name="Worley K."/>
            <person name="Schaap P."/>
        </authorList>
    </citation>
    <scope>NUCLEOTIDE SEQUENCE</scope>
    <source>
        <strain evidence="6">QSvi11</strain>
    </source>
</reference>
<dbReference type="Gene3D" id="3.30.40.10">
    <property type="entry name" value="Zinc/RING finger domain, C3HC4 (zinc finger)"/>
    <property type="match status" value="1"/>
</dbReference>
<evidence type="ECO:0000256" key="4">
    <source>
        <dbReference type="PROSITE-ProRule" id="PRU00091"/>
    </source>
</evidence>
<dbReference type="InterPro" id="IPR000306">
    <property type="entry name" value="Znf_FYVE"/>
</dbReference>
<dbReference type="Gene3D" id="2.60.40.640">
    <property type="match status" value="1"/>
</dbReference>
<dbReference type="EMBL" id="AJWJ01000174">
    <property type="protein sequence ID" value="KAF2073931.1"/>
    <property type="molecule type" value="Genomic_DNA"/>
</dbReference>
<proteinExistence type="predicted"/>
<dbReference type="OrthoDB" id="20035at2759"/>
<dbReference type="InterPro" id="IPR017455">
    <property type="entry name" value="Znf_FYVE-rel"/>
</dbReference>
<feature type="domain" description="FYVE-type" evidence="5">
    <location>
        <begin position="547"/>
        <end position="607"/>
    </location>
</feature>
<dbReference type="InterPro" id="IPR013083">
    <property type="entry name" value="Znf_RING/FYVE/PHD"/>
</dbReference>
<keyword evidence="1" id="KW-0479">Metal-binding</keyword>
<dbReference type="Proteomes" id="UP000695562">
    <property type="component" value="Unassembled WGS sequence"/>
</dbReference>
<evidence type="ECO:0000256" key="1">
    <source>
        <dbReference type="ARBA" id="ARBA00022723"/>
    </source>
</evidence>
<dbReference type="SUPFAM" id="SSF57903">
    <property type="entry name" value="FYVE/PHD zinc finger"/>
    <property type="match status" value="1"/>
</dbReference>
<dbReference type="Pfam" id="PF01363">
    <property type="entry name" value="FYVE"/>
    <property type="match status" value="1"/>
</dbReference>
<keyword evidence="3" id="KW-0862">Zinc</keyword>
<gene>
    <name evidence="6" type="ORF">CYY_004755</name>
</gene>
<dbReference type="PANTHER" id="PTHR39490:SF13">
    <property type="entry name" value="FYVE-TYPE DOMAIN-CONTAINING PROTEIN"/>
    <property type="match status" value="1"/>
</dbReference>
<evidence type="ECO:0000259" key="5">
    <source>
        <dbReference type="PROSITE" id="PS50178"/>
    </source>
</evidence>
<evidence type="ECO:0000313" key="7">
    <source>
        <dbReference type="Proteomes" id="UP000695562"/>
    </source>
</evidence>
<dbReference type="SMART" id="SM00064">
    <property type="entry name" value="FYVE"/>
    <property type="match status" value="1"/>
</dbReference>
<evidence type="ECO:0000256" key="2">
    <source>
        <dbReference type="ARBA" id="ARBA00022771"/>
    </source>
</evidence>
<dbReference type="InterPro" id="IPR011021">
    <property type="entry name" value="Arrestin-like_N"/>
</dbReference>
<evidence type="ECO:0000256" key="3">
    <source>
        <dbReference type="ARBA" id="ARBA00022833"/>
    </source>
</evidence>
<accession>A0A8J4Q4S2</accession>
<keyword evidence="2 4" id="KW-0863">Zinc-finger</keyword>
<dbReference type="AlphaFoldDB" id="A0A8J4Q4S2"/>
<dbReference type="SUPFAM" id="SSF81296">
    <property type="entry name" value="E set domains"/>
    <property type="match status" value="1"/>
</dbReference>
<dbReference type="InterPro" id="IPR011011">
    <property type="entry name" value="Znf_FYVE_PHD"/>
</dbReference>
<dbReference type="InterPro" id="IPR052113">
    <property type="entry name" value="FYVE-type_Zinc_Finger"/>
</dbReference>
<comment type="caution">
    <text evidence="6">The sequence shown here is derived from an EMBL/GenBank/DDBJ whole genome shotgun (WGS) entry which is preliminary data.</text>
</comment>
<protein>
    <recommendedName>
        <fullName evidence="5">FYVE-type domain-containing protein</fullName>
    </recommendedName>
</protein>
<dbReference type="Pfam" id="PF00339">
    <property type="entry name" value="Arrestin_N"/>
    <property type="match status" value="1"/>
</dbReference>
<dbReference type="InterPro" id="IPR014752">
    <property type="entry name" value="Arrestin-like_C"/>
</dbReference>
<dbReference type="PROSITE" id="PS50178">
    <property type="entry name" value="ZF_FYVE"/>
    <property type="match status" value="1"/>
</dbReference>
<evidence type="ECO:0000313" key="6">
    <source>
        <dbReference type="EMBL" id="KAF2073931.1"/>
    </source>
</evidence>
<dbReference type="GO" id="GO:0008270">
    <property type="term" value="F:zinc ion binding"/>
    <property type="evidence" value="ECO:0007669"/>
    <property type="project" value="UniProtKB-KW"/>
</dbReference>
<dbReference type="PANTHER" id="PTHR39490">
    <property type="entry name" value="ARRESTIN DOMAIN-CONTAINING PROTEIN D"/>
    <property type="match status" value="1"/>
</dbReference>